<dbReference type="GO" id="GO:1990904">
    <property type="term" value="C:ribonucleoprotein complex"/>
    <property type="evidence" value="ECO:0007669"/>
    <property type="project" value="UniProtKB-KW"/>
</dbReference>
<dbReference type="EMBL" id="MT277300">
    <property type="protein sequence ID" value="QKE23744.1"/>
    <property type="molecule type" value="Genomic_DNA"/>
</dbReference>
<sequence>MHFAQEDALTSTSPFFPFLFRRKLGVSASHGHQPLHVYVRPVYGRKGSEKALSSTGKAALHPSVLLDLAMAVTMDSLLSFYGKSFYQDLHFQSYFGDINPPTRKRFGSRLGGCTIFHFPKAADVHLFLPRRPRHLKRRTKSRPWWKAGRLPSSEEQKEVRARFLRRGTESVRRGIPIWPTSLRRVGRIKRKLSTLQRKGELPEKGIDFLISNDKTFRKRKFLSFFLPKKRFFGPIDPIESLLPPSSYPYLNYFLIQYFLHAKHQIPFDPVRVLNHFVAKRAREQERRLDQRIRSCIQFFAESFTLSMGSETAKIFPQHYSLVSRRPFAETRRSTSPLFPFFGATLFYLRDGGRPLTCRLGQAQTQPCRIKWRESWKKLYSQAKEKAALTERRVQFIGRSKVIETMVAKMVKKIVKKRRRLRRPGNSYLGRVEKMRAICSNRTRTNASIESIKIGSLYQSAALIAQEIVLQLKERRSVRTIFNQIIRNRPRWITGMRLSCAGRLKGVEIAKTECRRFGRTSLNVLNQKIDYAFAQAPTKFGILGIKVWLSYGHKGH</sequence>
<evidence type="ECO:0000256" key="2">
    <source>
        <dbReference type="ARBA" id="ARBA00022980"/>
    </source>
</evidence>
<organism evidence="6">
    <name type="scientific">Ajuga forrestii</name>
    <dbReference type="NCBI Taxonomy" id="2684401"/>
    <lineage>
        <taxon>Eukaryota</taxon>
        <taxon>Viridiplantae</taxon>
        <taxon>Streptophyta</taxon>
        <taxon>Embryophyta</taxon>
        <taxon>Tracheophyta</taxon>
        <taxon>Spermatophyta</taxon>
        <taxon>Magnoliopsida</taxon>
        <taxon>eudicotyledons</taxon>
        <taxon>Gunneridae</taxon>
        <taxon>Pentapetalae</taxon>
        <taxon>asterids</taxon>
        <taxon>lamiids</taxon>
        <taxon>Lamiales</taxon>
        <taxon>Lamiaceae</taxon>
        <taxon>Ajugoideae</taxon>
        <taxon>Ajugeae</taxon>
        <taxon>Ajuga</taxon>
    </lineage>
</organism>
<dbReference type="PANTHER" id="PTHR35928">
    <property type="entry name" value="RIBOSOMAL PROTEIN S3, MITOCHONDRIAL"/>
    <property type="match status" value="1"/>
</dbReference>
<keyword evidence="2 4" id="KW-0689">Ribosomal protein</keyword>
<dbReference type="InterPro" id="IPR044954">
    <property type="entry name" value="Ribosomal_uS3m_plant"/>
</dbReference>
<dbReference type="PROSITE" id="PS00548">
    <property type="entry name" value="RIBOSOMAL_S3"/>
    <property type="match status" value="1"/>
</dbReference>
<keyword evidence="6" id="KW-0496">Mitochondrion</keyword>
<proteinExistence type="inferred from homology"/>
<accession>A0A6M8E2L9</accession>
<dbReference type="SUPFAM" id="SSF54821">
    <property type="entry name" value="Ribosomal protein S3 C-terminal domain"/>
    <property type="match status" value="1"/>
</dbReference>
<gene>
    <name evidence="6" type="primary">rps3</name>
</gene>
<dbReference type="PANTHER" id="PTHR35928:SF2">
    <property type="entry name" value="SMALL RIBOSOMAL SUBUNIT PROTEIN US3M"/>
    <property type="match status" value="1"/>
</dbReference>
<keyword evidence="3 4" id="KW-0687">Ribonucleoprotein</keyword>
<feature type="domain" description="Small ribosomal subunit protein uS3 C-terminal" evidence="5">
    <location>
        <begin position="467"/>
        <end position="548"/>
    </location>
</feature>
<geneLocation type="mitochondrion" evidence="6"/>
<protein>
    <submittedName>
        <fullName evidence="6">Ribosomal protein S3</fullName>
    </submittedName>
</protein>
<dbReference type="GO" id="GO:0003735">
    <property type="term" value="F:structural constituent of ribosome"/>
    <property type="evidence" value="ECO:0007669"/>
    <property type="project" value="InterPro"/>
</dbReference>
<dbReference type="InterPro" id="IPR001351">
    <property type="entry name" value="Ribosomal_uS3_C"/>
</dbReference>
<evidence type="ECO:0000256" key="3">
    <source>
        <dbReference type="ARBA" id="ARBA00023274"/>
    </source>
</evidence>
<reference evidence="6" key="1">
    <citation type="submission" date="2020-03" db="EMBL/GenBank/DDBJ databases">
        <title>Punctuated rate equilibria and GC-biased gene conversion promote extreme mitochondrial inter- and intra-genomic synonymous divergence in subfamily Ajugoideae.</title>
        <authorList>
            <person name="Liu F."/>
            <person name="Fan W."/>
            <person name="Yang J.-B."/>
            <person name="Xiang C.-L."/>
            <person name="Mower J.P."/>
            <person name="Li D.-Z."/>
            <person name="Zhu A."/>
        </authorList>
    </citation>
    <scope>NUCLEOTIDE SEQUENCE</scope>
    <source>
        <strain evidence="6">Scaffold4</strain>
    </source>
</reference>
<evidence type="ECO:0000256" key="4">
    <source>
        <dbReference type="RuleBase" id="RU003624"/>
    </source>
</evidence>
<dbReference type="Gene3D" id="3.30.1140.32">
    <property type="entry name" value="Ribosomal protein S3, C-terminal domain"/>
    <property type="match status" value="1"/>
</dbReference>
<evidence type="ECO:0000313" key="6">
    <source>
        <dbReference type="EMBL" id="QKE23744.1"/>
    </source>
</evidence>
<name>A0A6M8E2L9_9LAMI</name>
<dbReference type="Pfam" id="PF00189">
    <property type="entry name" value="Ribosomal_S3_C"/>
    <property type="match status" value="1"/>
</dbReference>
<evidence type="ECO:0000256" key="1">
    <source>
        <dbReference type="ARBA" id="ARBA00010761"/>
    </source>
</evidence>
<dbReference type="GO" id="GO:0006412">
    <property type="term" value="P:translation"/>
    <property type="evidence" value="ECO:0007669"/>
    <property type="project" value="InterPro"/>
</dbReference>
<evidence type="ECO:0000259" key="5">
    <source>
        <dbReference type="Pfam" id="PF00189"/>
    </source>
</evidence>
<dbReference type="InterPro" id="IPR018280">
    <property type="entry name" value="Ribosomal_uS3_CS"/>
</dbReference>
<dbReference type="AlphaFoldDB" id="A0A6M8E2L9"/>
<comment type="similarity">
    <text evidence="1 4">Belongs to the universal ribosomal protein uS3 family.</text>
</comment>
<dbReference type="GO" id="GO:0005840">
    <property type="term" value="C:ribosome"/>
    <property type="evidence" value="ECO:0007669"/>
    <property type="project" value="UniProtKB-KW"/>
</dbReference>
<dbReference type="InterPro" id="IPR036419">
    <property type="entry name" value="Ribosomal_S3_C_sf"/>
</dbReference>